<dbReference type="EMBL" id="JABVXQ010000002">
    <property type="protein sequence ID" value="KAF6125386.1"/>
    <property type="molecule type" value="Genomic_DNA"/>
</dbReference>
<gene>
    <name evidence="2" type="ORF">HJG60_009865</name>
</gene>
<feature type="region of interest" description="Disordered" evidence="1">
    <location>
        <begin position="107"/>
        <end position="152"/>
    </location>
</feature>
<dbReference type="AlphaFoldDB" id="A0A834BCG0"/>
<accession>A0A834BCG0</accession>
<evidence type="ECO:0000313" key="2">
    <source>
        <dbReference type="EMBL" id="KAF6125386.1"/>
    </source>
</evidence>
<protein>
    <submittedName>
        <fullName evidence="2">Uncharacterized protein</fullName>
    </submittedName>
</protein>
<reference evidence="2 3" key="1">
    <citation type="journal article" date="2020" name="Nature">
        <title>Six reference-quality genomes reveal evolution of bat adaptations.</title>
        <authorList>
            <person name="Jebb D."/>
            <person name="Huang Z."/>
            <person name="Pippel M."/>
            <person name="Hughes G.M."/>
            <person name="Lavrichenko K."/>
            <person name="Devanna P."/>
            <person name="Winkler S."/>
            <person name="Jermiin L.S."/>
            <person name="Skirmuntt E.C."/>
            <person name="Katzourakis A."/>
            <person name="Burkitt-Gray L."/>
            <person name="Ray D.A."/>
            <person name="Sullivan K.A.M."/>
            <person name="Roscito J.G."/>
            <person name="Kirilenko B.M."/>
            <person name="Davalos L.M."/>
            <person name="Corthals A.P."/>
            <person name="Power M.L."/>
            <person name="Jones G."/>
            <person name="Ransome R.D."/>
            <person name="Dechmann D.K.N."/>
            <person name="Locatelli A.G."/>
            <person name="Puechmaille S.J."/>
            <person name="Fedrigo O."/>
            <person name="Jarvis E.D."/>
            <person name="Hiller M."/>
            <person name="Vernes S.C."/>
            <person name="Myers E.W."/>
            <person name="Teeling E.C."/>
        </authorList>
    </citation>
    <scope>NUCLEOTIDE SEQUENCE [LARGE SCALE GENOMIC DNA]</scope>
    <source>
        <strain evidence="2">Bat1K_MPI-CBG_1</strain>
    </source>
</reference>
<comment type="caution">
    <text evidence="2">The sequence shown here is derived from an EMBL/GenBank/DDBJ whole genome shotgun (WGS) entry which is preliminary data.</text>
</comment>
<dbReference type="Proteomes" id="UP000664940">
    <property type="component" value="Unassembled WGS sequence"/>
</dbReference>
<evidence type="ECO:0000313" key="3">
    <source>
        <dbReference type="Proteomes" id="UP000664940"/>
    </source>
</evidence>
<organism evidence="2 3">
    <name type="scientific">Phyllostomus discolor</name>
    <name type="common">pale spear-nosed bat</name>
    <dbReference type="NCBI Taxonomy" id="89673"/>
    <lineage>
        <taxon>Eukaryota</taxon>
        <taxon>Metazoa</taxon>
        <taxon>Chordata</taxon>
        <taxon>Craniata</taxon>
        <taxon>Vertebrata</taxon>
        <taxon>Euteleostomi</taxon>
        <taxon>Mammalia</taxon>
        <taxon>Eutheria</taxon>
        <taxon>Laurasiatheria</taxon>
        <taxon>Chiroptera</taxon>
        <taxon>Yangochiroptera</taxon>
        <taxon>Phyllostomidae</taxon>
        <taxon>Phyllostominae</taxon>
        <taxon>Phyllostomus</taxon>
    </lineage>
</organism>
<proteinExistence type="predicted"/>
<sequence length="152" mass="16619">MVMRHSELRALDTSKHDQSVPKRALLSLLPVCGFQCLTRGLCSALTSGGAENLTSSYQVSSRTRKELSHEYQQFLFLFLYFKVLLLGEKKNPDFNFLGGSTGPERVLPGSGLVGPASDSRVGLCVPGSRQERRPSGPVLQASQPETKGRPKK</sequence>
<name>A0A834BCG0_9CHIR</name>
<evidence type="ECO:0000256" key="1">
    <source>
        <dbReference type="SAM" id="MobiDB-lite"/>
    </source>
</evidence>